<name>A0A0E9W8P5_ANGAN</name>
<reference evidence="1" key="1">
    <citation type="submission" date="2014-11" db="EMBL/GenBank/DDBJ databases">
        <authorList>
            <person name="Amaro Gonzalez C."/>
        </authorList>
    </citation>
    <scope>NUCLEOTIDE SEQUENCE</scope>
</reference>
<dbReference type="AlphaFoldDB" id="A0A0E9W8P5"/>
<accession>A0A0E9W8P5</accession>
<organism evidence="1">
    <name type="scientific">Anguilla anguilla</name>
    <name type="common">European freshwater eel</name>
    <name type="synonym">Muraena anguilla</name>
    <dbReference type="NCBI Taxonomy" id="7936"/>
    <lineage>
        <taxon>Eukaryota</taxon>
        <taxon>Metazoa</taxon>
        <taxon>Chordata</taxon>
        <taxon>Craniata</taxon>
        <taxon>Vertebrata</taxon>
        <taxon>Euteleostomi</taxon>
        <taxon>Actinopterygii</taxon>
        <taxon>Neopterygii</taxon>
        <taxon>Teleostei</taxon>
        <taxon>Anguilliformes</taxon>
        <taxon>Anguillidae</taxon>
        <taxon>Anguilla</taxon>
    </lineage>
</organism>
<dbReference type="EMBL" id="GBXM01022729">
    <property type="protein sequence ID" value="JAH85848.1"/>
    <property type="molecule type" value="Transcribed_RNA"/>
</dbReference>
<evidence type="ECO:0000313" key="1">
    <source>
        <dbReference type="EMBL" id="JAH85848.1"/>
    </source>
</evidence>
<sequence length="37" mass="4317">MEQKNIMRELIRFLPDLPACDMVMLVTFVDLTFAVTD</sequence>
<reference evidence="1" key="2">
    <citation type="journal article" date="2015" name="Fish Shellfish Immunol.">
        <title>Early steps in the European eel (Anguilla anguilla)-Vibrio vulnificus interaction in the gills: Role of the RtxA13 toxin.</title>
        <authorList>
            <person name="Callol A."/>
            <person name="Pajuelo D."/>
            <person name="Ebbesson L."/>
            <person name="Teles M."/>
            <person name="MacKenzie S."/>
            <person name="Amaro C."/>
        </authorList>
    </citation>
    <scope>NUCLEOTIDE SEQUENCE</scope>
</reference>
<protein>
    <submittedName>
        <fullName evidence="1">Uncharacterized protein</fullName>
    </submittedName>
</protein>
<proteinExistence type="predicted"/>